<dbReference type="AlphaFoldDB" id="A0A3E1RBY4"/>
<comment type="function">
    <text evidence="6">Bidirectionally degrades single-stranded DNA into large acid-insoluble oligonucleotides, which are then degraded further into small acid-soluble oligonucleotides.</text>
</comment>
<evidence type="ECO:0000256" key="5">
    <source>
        <dbReference type="ARBA" id="ARBA00022839"/>
    </source>
</evidence>
<sequence>MPKASAPSQTPSAVADAPDGAALPHSYEEATQELEALVRRLESGEMPLDQLLSGYQRGAALLQFCRDRLQAVEDQIKVLDDGTQKTWKAQ</sequence>
<dbReference type="RefSeq" id="WP_117176746.1">
    <property type="nucleotide sequence ID" value="NZ_QFZK01000005.1"/>
</dbReference>
<name>A0A3E1RBY4_9BURK</name>
<reference evidence="8 9" key="1">
    <citation type="submission" date="2018-05" db="EMBL/GenBank/DDBJ databases">
        <title>Rhodoferax soyangensis sp.nov., isolated from an oligotrophic freshwater lake.</title>
        <authorList>
            <person name="Park M."/>
        </authorList>
    </citation>
    <scope>NUCLEOTIDE SEQUENCE [LARGE SCALE GENOMIC DNA]</scope>
    <source>
        <strain evidence="8 9">IMCC26218</strain>
    </source>
</reference>
<dbReference type="InterPro" id="IPR003761">
    <property type="entry name" value="Exonuc_VII_S"/>
</dbReference>
<dbReference type="SUPFAM" id="SSF116842">
    <property type="entry name" value="XseB-like"/>
    <property type="match status" value="1"/>
</dbReference>
<evidence type="ECO:0000313" key="8">
    <source>
        <dbReference type="EMBL" id="RFO96859.1"/>
    </source>
</evidence>
<dbReference type="GO" id="GO:0005829">
    <property type="term" value="C:cytosol"/>
    <property type="evidence" value="ECO:0007669"/>
    <property type="project" value="TreeGrafter"/>
</dbReference>
<evidence type="ECO:0000256" key="2">
    <source>
        <dbReference type="ARBA" id="ARBA00022490"/>
    </source>
</evidence>
<dbReference type="PANTHER" id="PTHR34137:SF1">
    <property type="entry name" value="EXODEOXYRIBONUCLEASE 7 SMALL SUBUNIT"/>
    <property type="match status" value="1"/>
</dbReference>
<evidence type="ECO:0000313" key="9">
    <source>
        <dbReference type="Proteomes" id="UP000260665"/>
    </source>
</evidence>
<evidence type="ECO:0000256" key="3">
    <source>
        <dbReference type="ARBA" id="ARBA00022722"/>
    </source>
</evidence>
<dbReference type="OrthoDB" id="287668at2"/>
<feature type="compositionally biased region" description="Polar residues" evidence="7">
    <location>
        <begin position="1"/>
        <end position="12"/>
    </location>
</feature>
<dbReference type="Gene3D" id="1.10.287.1040">
    <property type="entry name" value="Exonuclease VII, small subunit"/>
    <property type="match status" value="1"/>
</dbReference>
<dbReference type="GO" id="GO:0006308">
    <property type="term" value="P:DNA catabolic process"/>
    <property type="evidence" value="ECO:0007669"/>
    <property type="project" value="UniProtKB-UniRule"/>
</dbReference>
<evidence type="ECO:0000256" key="1">
    <source>
        <dbReference type="ARBA" id="ARBA00009998"/>
    </source>
</evidence>
<dbReference type="Pfam" id="PF02609">
    <property type="entry name" value="Exonuc_VII_S"/>
    <property type="match status" value="1"/>
</dbReference>
<comment type="caution">
    <text evidence="8">The sequence shown here is derived from an EMBL/GenBank/DDBJ whole genome shotgun (WGS) entry which is preliminary data.</text>
</comment>
<evidence type="ECO:0000256" key="7">
    <source>
        <dbReference type="SAM" id="MobiDB-lite"/>
    </source>
</evidence>
<evidence type="ECO:0000256" key="4">
    <source>
        <dbReference type="ARBA" id="ARBA00022801"/>
    </source>
</evidence>
<dbReference type="Proteomes" id="UP000260665">
    <property type="component" value="Unassembled WGS sequence"/>
</dbReference>
<comment type="similarity">
    <text evidence="1 6">Belongs to the XseB family.</text>
</comment>
<keyword evidence="5 6" id="KW-0269">Exonuclease</keyword>
<feature type="region of interest" description="Disordered" evidence="7">
    <location>
        <begin position="1"/>
        <end position="24"/>
    </location>
</feature>
<organism evidence="8 9">
    <name type="scientific">Rhodoferax lacus</name>
    <dbReference type="NCBI Taxonomy" id="2184758"/>
    <lineage>
        <taxon>Bacteria</taxon>
        <taxon>Pseudomonadati</taxon>
        <taxon>Pseudomonadota</taxon>
        <taxon>Betaproteobacteria</taxon>
        <taxon>Burkholderiales</taxon>
        <taxon>Comamonadaceae</taxon>
        <taxon>Rhodoferax</taxon>
    </lineage>
</organism>
<dbReference type="EMBL" id="QFZK01000005">
    <property type="protein sequence ID" value="RFO96859.1"/>
    <property type="molecule type" value="Genomic_DNA"/>
</dbReference>
<keyword evidence="4 6" id="KW-0378">Hydrolase</keyword>
<gene>
    <name evidence="6 8" type="primary">xseB</name>
    <name evidence="8" type="ORF">DIC66_10145</name>
</gene>
<dbReference type="GO" id="GO:0009318">
    <property type="term" value="C:exodeoxyribonuclease VII complex"/>
    <property type="evidence" value="ECO:0007669"/>
    <property type="project" value="UniProtKB-UniRule"/>
</dbReference>
<keyword evidence="3 6" id="KW-0540">Nuclease</keyword>
<comment type="subunit">
    <text evidence="6">Heterooligomer composed of large and small subunits.</text>
</comment>
<keyword evidence="2 6" id="KW-0963">Cytoplasm</keyword>
<evidence type="ECO:0000256" key="6">
    <source>
        <dbReference type="HAMAP-Rule" id="MF_00337"/>
    </source>
</evidence>
<keyword evidence="9" id="KW-1185">Reference proteome</keyword>
<comment type="catalytic activity">
    <reaction evidence="6">
        <text>Exonucleolytic cleavage in either 5'- to 3'- or 3'- to 5'-direction to yield nucleoside 5'-phosphates.</text>
        <dbReference type="EC" id="3.1.11.6"/>
    </reaction>
</comment>
<dbReference type="EC" id="3.1.11.6" evidence="6"/>
<proteinExistence type="inferred from homology"/>
<dbReference type="NCBIfam" id="TIGR01280">
    <property type="entry name" value="xseB"/>
    <property type="match status" value="1"/>
</dbReference>
<protein>
    <recommendedName>
        <fullName evidence="6">Exodeoxyribonuclease 7 small subunit</fullName>
        <ecNumber evidence="6">3.1.11.6</ecNumber>
    </recommendedName>
    <alternativeName>
        <fullName evidence="6">Exodeoxyribonuclease VII small subunit</fullName>
        <shortName evidence="6">Exonuclease VII small subunit</shortName>
    </alternativeName>
</protein>
<accession>A0A3E1RBY4</accession>
<dbReference type="GO" id="GO:0008855">
    <property type="term" value="F:exodeoxyribonuclease VII activity"/>
    <property type="evidence" value="ECO:0007669"/>
    <property type="project" value="UniProtKB-UniRule"/>
</dbReference>
<comment type="subcellular location">
    <subcellularLocation>
        <location evidence="6">Cytoplasm</location>
    </subcellularLocation>
</comment>
<dbReference type="PANTHER" id="PTHR34137">
    <property type="entry name" value="EXODEOXYRIBONUCLEASE 7 SMALL SUBUNIT"/>
    <property type="match status" value="1"/>
</dbReference>
<dbReference type="InterPro" id="IPR037004">
    <property type="entry name" value="Exonuc_VII_ssu_sf"/>
</dbReference>
<dbReference type="HAMAP" id="MF_00337">
    <property type="entry name" value="Exonuc_7_S"/>
    <property type="match status" value="1"/>
</dbReference>